<evidence type="ECO:0000256" key="2">
    <source>
        <dbReference type="ARBA" id="ARBA00022840"/>
    </source>
</evidence>
<dbReference type="GO" id="GO:0004016">
    <property type="term" value="F:adenylate cyclase activity"/>
    <property type="evidence" value="ECO:0007669"/>
    <property type="project" value="TreeGrafter"/>
</dbReference>
<dbReference type="CDD" id="cd07302">
    <property type="entry name" value="CHD"/>
    <property type="match status" value="2"/>
</dbReference>
<sequence length="1360" mass="150485">MHFDAKSAFRATLVHARTRAMEEIAKTLEGFLPLDLLRRIHGARGERPASVEFSAAVIFVDVSRYTALVEQLARRGKEGLAQIPRLLSLSYARCAELICGQGGEVLYFAGDSLLAYWDADKTGLSSAVKTAADCARAICEESRNGAISESTPERPTLHIGVGAGQLWIAAVGGEPVWNLVAAGDAVRQAARSHSLARGWEFVLSQEASIALAGESLVGTGTAEGIPSVRSLDPEWLIGFLPMPLQEILRESTPILPKEDEWQLDARKSSQRIVRPDALAEIRPVSVVFARISGLEDQRASALAAHQKVSASLQRISIQNGGPAGELLFDDKGLIFISAFGARGAFHRDDPTRAILTALSIHQSVKQLGLIASIGVATGEALFRVVGSLRRRQLMVLGTPVNRAARLVATASDDVICDEPTERASRAAYTFDRCGSLQLEGLGDIASVFRPLELSFKPTPQSILIGREGEIAFLDNVFQEVRQGDSRLVMVVGEPGIGKTRLIAAFTENLRMAGIDVSVSPAERDDRRSSLLAWRHVLEGLLGLPPNAEGSVILQGINARLHAATWITDRLPLLSDVLSIDIPQNEGTRHLEGAHRADAMMRLLGDLVGALAPRPLALVLEDCQWLDSASWRLVEWVLGSVPALLLVLCIRSGEISDEFLHLRRRTEAANVNAPWSEADDVARMCRILELDELNDTSIKELVGQTLGDERPHDELAGRIATLSGGNPFFAEEIALTLKSEGLIAVRDGLWRPIRPLQDLYHFEGVERVIRERIDRLDGTSQDVLKAAAVVGRSFSILELQALLRDEVGEHSLRLAVERLVDAHLVRQFGQSGRYEFRHDQTRDVVYGSIPTDLRLELHERLAHWLECSQLETLGGDLSLLVQHFEASNNKEKVVKYADLAATRALQMGAFREVEAFLNICMAHEAKDANWSPEQRLRAVQWRRKLAEAHYSRGDIHAQGVAIRRALSMAGHPVPNSSAMTFVRFTANAARLALQQLMPSHFSKMIGREDLRAWEREMARCLNQAATVDYFELRFTRGMCNLFEAVSRAERTGWTIELAIASSQLACGFGIMGRRNVCQYFMAKAERIAIELKDPAIQSHVYGIDALWQVGRAEWAALDRRIAQAQELCVRAGDQLRWCNAETVRFWSLYYRGDQSALDPSASALLARAQNAGNIQQEIWALRCKALCALNADQPRVAVDILRLITSAMFGSVDQAAQISVKGTLSLALARTGNHAESVIAAAETLRLLRASNRPTSHSTLVGLSGICEVFLRGREANLSREYEEWRQWEAQAIRELRRYTRVFPIGAPQLALWYGMSLWLEGREDYATSIWKEGMALAQRLSLRRDEVIIAAELRRRRDRL</sequence>
<dbReference type="EMBL" id="MZMU01000010">
    <property type="protein sequence ID" value="RXT25481.1"/>
    <property type="molecule type" value="Genomic_DNA"/>
</dbReference>
<dbReference type="Gene3D" id="3.30.70.1230">
    <property type="entry name" value="Nucleotide cyclase"/>
    <property type="match status" value="2"/>
</dbReference>
<dbReference type="PANTHER" id="PTHR16305">
    <property type="entry name" value="TESTICULAR SOLUBLE ADENYLYL CYCLASE"/>
    <property type="match status" value="1"/>
</dbReference>
<dbReference type="SUPFAM" id="SSF55073">
    <property type="entry name" value="Nucleotide cyclase"/>
    <property type="match status" value="2"/>
</dbReference>
<dbReference type="GO" id="GO:0005524">
    <property type="term" value="F:ATP binding"/>
    <property type="evidence" value="ECO:0007669"/>
    <property type="project" value="UniProtKB-KW"/>
</dbReference>
<gene>
    <name evidence="4" type="ORF">B5P46_15535</name>
</gene>
<accession>A0A4Q1U2R7</accession>
<keyword evidence="1" id="KW-0547">Nucleotide-binding</keyword>
<evidence type="ECO:0000313" key="4">
    <source>
        <dbReference type="EMBL" id="RXT25481.1"/>
    </source>
</evidence>
<dbReference type="GO" id="GO:0035556">
    <property type="term" value="P:intracellular signal transduction"/>
    <property type="evidence" value="ECO:0007669"/>
    <property type="project" value="InterPro"/>
</dbReference>
<feature type="domain" description="Guanylate cyclase" evidence="3">
    <location>
        <begin position="56"/>
        <end position="193"/>
    </location>
</feature>
<reference evidence="4 5" key="1">
    <citation type="submission" date="2017-03" db="EMBL/GenBank/DDBJ databases">
        <authorList>
            <person name="Safronova V.I."/>
            <person name="Sazanova A.L."/>
            <person name="Chirak E.R."/>
        </authorList>
    </citation>
    <scope>NUCLEOTIDE SEQUENCE [LARGE SCALE GENOMIC DNA]</scope>
    <source>
        <strain evidence="4 5">Tri-43</strain>
    </source>
</reference>
<evidence type="ECO:0000313" key="5">
    <source>
        <dbReference type="Proteomes" id="UP000290767"/>
    </source>
</evidence>
<dbReference type="Gene3D" id="3.40.50.300">
    <property type="entry name" value="P-loop containing nucleotide triphosphate hydrolases"/>
    <property type="match status" value="1"/>
</dbReference>
<dbReference type="InterPro" id="IPR029787">
    <property type="entry name" value="Nucleotide_cyclase"/>
</dbReference>
<dbReference type="InterPro" id="IPR041664">
    <property type="entry name" value="AAA_16"/>
</dbReference>
<protein>
    <recommendedName>
        <fullName evidence="3">Guanylate cyclase domain-containing protein</fullName>
    </recommendedName>
</protein>
<proteinExistence type="predicted"/>
<keyword evidence="2" id="KW-0067">ATP-binding</keyword>
<evidence type="ECO:0000259" key="3">
    <source>
        <dbReference type="PROSITE" id="PS50125"/>
    </source>
</evidence>
<dbReference type="PROSITE" id="PS50125">
    <property type="entry name" value="GUANYLATE_CYCLASE_2"/>
    <property type="match status" value="2"/>
</dbReference>
<organism evidence="4 5">
    <name type="scientific">Rhizobium leguminosarum</name>
    <dbReference type="NCBI Taxonomy" id="384"/>
    <lineage>
        <taxon>Bacteria</taxon>
        <taxon>Pseudomonadati</taxon>
        <taxon>Pseudomonadota</taxon>
        <taxon>Alphaproteobacteria</taxon>
        <taxon>Hyphomicrobiales</taxon>
        <taxon>Rhizobiaceae</taxon>
        <taxon>Rhizobium/Agrobacterium group</taxon>
        <taxon>Rhizobium</taxon>
    </lineage>
</organism>
<dbReference type="InterPro" id="IPR001054">
    <property type="entry name" value="A/G_cyclase"/>
</dbReference>
<dbReference type="SUPFAM" id="SSF52540">
    <property type="entry name" value="P-loop containing nucleoside triphosphate hydrolases"/>
    <property type="match status" value="1"/>
</dbReference>
<feature type="domain" description="Guanylate cyclase" evidence="3">
    <location>
        <begin position="357"/>
        <end position="407"/>
    </location>
</feature>
<dbReference type="GO" id="GO:0005737">
    <property type="term" value="C:cytoplasm"/>
    <property type="evidence" value="ECO:0007669"/>
    <property type="project" value="TreeGrafter"/>
</dbReference>
<dbReference type="Proteomes" id="UP000290767">
    <property type="component" value="Unassembled WGS sequence"/>
</dbReference>
<name>A0A4Q1U2R7_RHILE</name>
<evidence type="ECO:0000256" key="1">
    <source>
        <dbReference type="ARBA" id="ARBA00022741"/>
    </source>
</evidence>
<dbReference type="InterPro" id="IPR027417">
    <property type="entry name" value="P-loop_NTPase"/>
</dbReference>
<dbReference type="GO" id="GO:0009190">
    <property type="term" value="P:cyclic nucleotide biosynthetic process"/>
    <property type="evidence" value="ECO:0007669"/>
    <property type="project" value="InterPro"/>
</dbReference>
<comment type="caution">
    <text evidence="4">The sequence shown here is derived from an EMBL/GenBank/DDBJ whole genome shotgun (WGS) entry which is preliminary data.</text>
</comment>
<dbReference type="Pfam" id="PF13191">
    <property type="entry name" value="AAA_16"/>
    <property type="match status" value="1"/>
</dbReference>
<dbReference type="PANTHER" id="PTHR16305:SF28">
    <property type="entry name" value="GUANYLATE CYCLASE DOMAIN-CONTAINING PROTEIN"/>
    <property type="match status" value="1"/>
</dbReference>